<dbReference type="EMBL" id="BARU01005707">
    <property type="protein sequence ID" value="GAH40256.1"/>
    <property type="molecule type" value="Genomic_DNA"/>
</dbReference>
<comment type="caution">
    <text evidence="9">The sequence shown here is derived from an EMBL/GenBank/DDBJ whole genome shotgun (WGS) entry which is preliminary data.</text>
</comment>
<dbReference type="AlphaFoldDB" id="X1F3N2"/>
<keyword evidence="6 7" id="KW-0472">Membrane</keyword>
<evidence type="ECO:0000256" key="2">
    <source>
        <dbReference type="ARBA" id="ARBA00022448"/>
    </source>
</evidence>
<dbReference type="PANTHER" id="PTHR43744">
    <property type="entry name" value="ABC TRANSPORTER PERMEASE PROTEIN MG189-RELATED-RELATED"/>
    <property type="match status" value="1"/>
</dbReference>
<sequence length="160" mass="18262">IMVPFTLLVIPLYLMEIKLGLINTYIGMIAPRVVYPFGIFFMRQAMRNVPRALVDAARIDGCSTFRIYWQVVLPLVKASLAAITILMFVWRWNELMWPLIIASTEKMFPVSVGLAALMDPYFIELDQYLAASMIIIVPVFIIFLSFQKFFVKGVALSGMK</sequence>
<keyword evidence="3" id="KW-1003">Cell membrane</keyword>
<feature type="domain" description="ABC transmembrane type-1" evidence="8">
    <location>
        <begin position="1"/>
        <end position="146"/>
    </location>
</feature>
<dbReference type="InterPro" id="IPR035906">
    <property type="entry name" value="MetI-like_sf"/>
</dbReference>
<name>X1F3N2_9ZZZZ</name>
<keyword evidence="5 7" id="KW-1133">Transmembrane helix</keyword>
<evidence type="ECO:0000256" key="4">
    <source>
        <dbReference type="ARBA" id="ARBA00022692"/>
    </source>
</evidence>
<dbReference type="Gene3D" id="1.10.3720.10">
    <property type="entry name" value="MetI-like"/>
    <property type="match status" value="1"/>
</dbReference>
<dbReference type="GO" id="GO:0005886">
    <property type="term" value="C:plasma membrane"/>
    <property type="evidence" value="ECO:0007669"/>
    <property type="project" value="UniProtKB-SubCell"/>
</dbReference>
<proteinExistence type="predicted"/>
<comment type="subcellular location">
    <subcellularLocation>
        <location evidence="1">Cell membrane</location>
        <topology evidence="1">Multi-pass membrane protein</topology>
    </subcellularLocation>
</comment>
<evidence type="ECO:0000256" key="5">
    <source>
        <dbReference type="ARBA" id="ARBA00022989"/>
    </source>
</evidence>
<reference evidence="9" key="1">
    <citation type="journal article" date="2014" name="Front. Microbiol.">
        <title>High frequency of phylogenetically diverse reductive dehalogenase-homologous genes in deep subseafloor sedimentary metagenomes.</title>
        <authorList>
            <person name="Kawai M."/>
            <person name="Futagami T."/>
            <person name="Toyoda A."/>
            <person name="Takaki Y."/>
            <person name="Nishi S."/>
            <person name="Hori S."/>
            <person name="Arai W."/>
            <person name="Tsubouchi T."/>
            <person name="Morono Y."/>
            <person name="Uchiyama I."/>
            <person name="Ito T."/>
            <person name="Fujiyama A."/>
            <person name="Inagaki F."/>
            <person name="Takami H."/>
        </authorList>
    </citation>
    <scope>NUCLEOTIDE SEQUENCE</scope>
    <source>
        <strain evidence="9">Expedition CK06-06</strain>
    </source>
</reference>
<evidence type="ECO:0000256" key="1">
    <source>
        <dbReference type="ARBA" id="ARBA00004651"/>
    </source>
</evidence>
<dbReference type="SUPFAM" id="SSF161098">
    <property type="entry name" value="MetI-like"/>
    <property type="match status" value="1"/>
</dbReference>
<evidence type="ECO:0000256" key="6">
    <source>
        <dbReference type="ARBA" id="ARBA00023136"/>
    </source>
</evidence>
<organism evidence="9">
    <name type="scientific">marine sediment metagenome</name>
    <dbReference type="NCBI Taxonomy" id="412755"/>
    <lineage>
        <taxon>unclassified sequences</taxon>
        <taxon>metagenomes</taxon>
        <taxon>ecological metagenomes</taxon>
    </lineage>
</organism>
<feature type="transmembrane region" description="Helical" evidence="7">
    <location>
        <begin position="128"/>
        <end position="151"/>
    </location>
</feature>
<feature type="non-terminal residue" evidence="9">
    <location>
        <position position="1"/>
    </location>
</feature>
<dbReference type="Pfam" id="PF00528">
    <property type="entry name" value="BPD_transp_1"/>
    <property type="match status" value="1"/>
</dbReference>
<feature type="transmembrane region" description="Helical" evidence="7">
    <location>
        <begin position="20"/>
        <end position="41"/>
    </location>
</feature>
<evidence type="ECO:0000313" key="9">
    <source>
        <dbReference type="EMBL" id="GAH40256.1"/>
    </source>
</evidence>
<dbReference type="CDD" id="cd06261">
    <property type="entry name" value="TM_PBP2"/>
    <property type="match status" value="1"/>
</dbReference>
<keyword evidence="4 7" id="KW-0812">Transmembrane</keyword>
<feature type="transmembrane region" description="Helical" evidence="7">
    <location>
        <begin position="67"/>
        <end position="90"/>
    </location>
</feature>
<keyword evidence="2" id="KW-0813">Transport</keyword>
<dbReference type="PANTHER" id="PTHR43744:SF8">
    <property type="entry name" value="SN-GLYCEROL-3-PHOSPHATE TRANSPORT SYSTEM PERMEASE PROTEIN UGPE"/>
    <property type="match status" value="1"/>
</dbReference>
<dbReference type="InterPro" id="IPR000515">
    <property type="entry name" value="MetI-like"/>
</dbReference>
<dbReference type="PROSITE" id="PS50928">
    <property type="entry name" value="ABC_TM1"/>
    <property type="match status" value="1"/>
</dbReference>
<evidence type="ECO:0000259" key="8">
    <source>
        <dbReference type="PROSITE" id="PS50928"/>
    </source>
</evidence>
<accession>X1F3N2</accession>
<protein>
    <recommendedName>
        <fullName evidence="8">ABC transmembrane type-1 domain-containing protein</fullName>
    </recommendedName>
</protein>
<evidence type="ECO:0000256" key="3">
    <source>
        <dbReference type="ARBA" id="ARBA00022475"/>
    </source>
</evidence>
<evidence type="ECO:0000256" key="7">
    <source>
        <dbReference type="SAM" id="Phobius"/>
    </source>
</evidence>
<dbReference type="GO" id="GO:0055085">
    <property type="term" value="P:transmembrane transport"/>
    <property type="evidence" value="ECO:0007669"/>
    <property type="project" value="InterPro"/>
</dbReference>
<gene>
    <name evidence="9" type="ORF">S03H2_11168</name>
</gene>